<reference evidence="4" key="1">
    <citation type="submission" date="2022-11" db="UniProtKB">
        <authorList>
            <consortium name="WormBaseParasite"/>
        </authorList>
    </citation>
    <scope>IDENTIFICATION</scope>
</reference>
<evidence type="ECO:0000256" key="1">
    <source>
        <dbReference type="SAM" id="Coils"/>
    </source>
</evidence>
<feature type="coiled-coil region" evidence="1">
    <location>
        <begin position="257"/>
        <end position="288"/>
    </location>
</feature>
<protein>
    <submittedName>
        <fullName evidence="4">Uncharacterized protein</fullName>
    </submittedName>
</protein>
<keyword evidence="3" id="KW-1185">Reference proteome</keyword>
<feature type="region of interest" description="Disordered" evidence="2">
    <location>
        <begin position="319"/>
        <end position="339"/>
    </location>
</feature>
<accession>A0A915DVE0</accession>
<dbReference type="Proteomes" id="UP000887574">
    <property type="component" value="Unplaced"/>
</dbReference>
<evidence type="ECO:0000313" key="3">
    <source>
        <dbReference type="Proteomes" id="UP000887574"/>
    </source>
</evidence>
<evidence type="ECO:0000313" key="4">
    <source>
        <dbReference type="WBParaSite" id="jg23360"/>
    </source>
</evidence>
<proteinExistence type="predicted"/>
<organism evidence="3 4">
    <name type="scientific">Ditylenchus dipsaci</name>
    <dbReference type="NCBI Taxonomy" id="166011"/>
    <lineage>
        <taxon>Eukaryota</taxon>
        <taxon>Metazoa</taxon>
        <taxon>Ecdysozoa</taxon>
        <taxon>Nematoda</taxon>
        <taxon>Chromadorea</taxon>
        <taxon>Rhabditida</taxon>
        <taxon>Tylenchina</taxon>
        <taxon>Tylenchomorpha</taxon>
        <taxon>Sphaerularioidea</taxon>
        <taxon>Anguinidae</taxon>
        <taxon>Anguininae</taxon>
        <taxon>Ditylenchus</taxon>
    </lineage>
</organism>
<name>A0A915DVE0_9BILA</name>
<dbReference type="AlphaFoldDB" id="A0A915DVE0"/>
<keyword evidence="1" id="KW-0175">Coiled coil</keyword>
<evidence type="ECO:0000256" key="2">
    <source>
        <dbReference type="SAM" id="MobiDB-lite"/>
    </source>
</evidence>
<dbReference type="WBParaSite" id="jg23360">
    <property type="protein sequence ID" value="jg23360"/>
    <property type="gene ID" value="jg23360"/>
</dbReference>
<sequence>MVFKTGFFLSKVCSKFVRSLIYFDKSVGNSVLISKENQSNSWLIYDKRYLVNKSTGDEEMSELNSMTSLVPNLSDREMMPSYSHSHYDVFCRMSMKRDSKMSKSAKDNFGLNKRLMIDLVVHRSGKPKKAIHVFSLTIDAIVGEGAIFPNNLYCPINGTKASIQCFLSGAHFAVTNLLGMDALCKFKLCIHIDDDLSSFKLVQKHAQNGVNSKAMCSASEAKAKQCAADKRWSKQQSRKGTAAAAAERARAAGTARIEKQKRLREDEHRELTEEKEQQEKDARFIDELFAMRPITLASLRQVDRGDGPKRLVRLDPLVKKSSHHKPIQQQVTSFPCAGE</sequence>